<dbReference type="PANTHER" id="PTHR35897:SF2">
    <property type="entry name" value="METHYLTRANSFERASE DOMAIN-CONTAINING PROTEIN"/>
    <property type="match status" value="1"/>
</dbReference>
<dbReference type="PANTHER" id="PTHR35897">
    <property type="entry name" value="METHYLTRANSFERASE AUSD"/>
    <property type="match status" value="1"/>
</dbReference>
<reference evidence="1" key="1">
    <citation type="journal article" date="2020" name="Stud. Mycol.">
        <title>101 Dothideomycetes genomes: a test case for predicting lifestyles and emergence of pathogens.</title>
        <authorList>
            <person name="Haridas S."/>
            <person name="Albert R."/>
            <person name="Binder M."/>
            <person name="Bloem J."/>
            <person name="Labutti K."/>
            <person name="Salamov A."/>
            <person name="Andreopoulos B."/>
            <person name="Baker S."/>
            <person name="Barry K."/>
            <person name="Bills G."/>
            <person name="Bluhm B."/>
            <person name="Cannon C."/>
            <person name="Castanera R."/>
            <person name="Culley D."/>
            <person name="Daum C."/>
            <person name="Ezra D."/>
            <person name="Gonzalez J."/>
            <person name="Henrissat B."/>
            <person name="Kuo A."/>
            <person name="Liang C."/>
            <person name="Lipzen A."/>
            <person name="Lutzoni F."/>
            <person name="Magnuson J."/>
            <person name="Mondo S."/>
            <person name="Nolan M."/>
            <person name="Ohm R."/>
            <person name="Pangilinan J."/>
            <person name="Park H.-J."/>
            <person name="Ramirez L."/>
            <person name="Alfaro M."/>
            <person name="Sun H."/>
            <person name="Tritt A."/>
            <person name="Yoshinaga Y."/>
            <person name="Zwiers L.-H."/>
            <person name="Turgeon B."/>
            <person name="Goodwin S."/>
            <person name="Spatafora J."/>
            <person name="Crous P."/>
            <person name="Grigoriev I."/>
        </authorList>
    </citation>
    <scope>NUCLEOTIDE SEQUENCE</scope>
    <source>
        <strain evidence="1">CBS 133067</strain>
    </source>
</reference>
<dbReference type="EMBL" id="ML978126">
    <property type="protein sequence ID" value="KAF2098759.1"/>
    <property type="molecule type" value="Genomic_DNA"/>
</dbReference>
<dbReference type="Proteomes" id="UP000799772">
    <property type="component" value="Unassembled WGS sequence"/>
</dbReference>
<accession>A0A9P4IDC6</accession>
<comment type="caution">
    <text evidence="1">The sequence shown here is derived from an EMBL/GenBank/DDBJ whole genome shotgun (WGS) entry which is preliminary data.</text>
</comment>
<dbReference type="OrthoDB" id="2094832at2759"/>
<organism evidence="1 2">
    <name type="scientific">Rhizodiscina lignyota</name>
    <dbReference type="NCBI Taxonomy" id="1504668"/>
    <lineage>
        <taxon>Eukaryota</taxon>
        <taxon>Fungi</taxon>
        <taxon>Dikarya</taxon>
        <taxon>Ascomycota</taxon>
        <taxon>Pezizomycotina</taxon>
        <taxon>Dothideomycetes</taxon>
        <taxon>Pleosporomycetidae</taxon>
        <taxon>Aulographales</taxon>
        <taxon>Rhizodiscinaceae</taxon>
        <taxon>Rhizodiscina</taxon>
    </lineage>
</organism>
<gene>
    <name evidence="1" type="ORF">NA57DRAFT_75998</name>
</gene>
<protein>
    <recommendedName>
        <fullName evidence="3">Methyltransferase domain-containing protein</fullName>
    </recommendedName>
</protein>
<dbReference type="Gene3D" id="3.40.50.150">
    <property type="entry name" value="Vaccinia Virus protein VP39"/>
    <property type="match status" value="1"/>
</dbReference>
<dbReference type="SUPFAM" id="SSF53335">
    <property type="entry name" value="S-adenosyl-L-methionine-dependent methyltransferases"/>
    <property type="match status" value="1"/>
</dbReference>
<sequence length="305" mass="34257">MSGFKNIEEIDTGELDPGYTKLKSRDLPYFTKDEGVEEIRDFFETYSGIPPDQLGQHIVEITNESFSAEQALGYQSLSMHRSICIYCPLHHKALPLEGNRYLKETPDATFLDVGAYIAYDVRALHFAGIPSSTLNGTDLLPFWDLGYELFRDRDRFSATFCHGDILDFSEDSEAARMFDGNVDVVFCGAIIHQFEWERGVLACKRLLKYARKSSGAMIAGNLVGSNVAEGIEDFKKYTSGKYTGKNPVKHSAESIKRLWKQASEELGMDLPVEANWRTWESIDAPKSCVVMGPDFGMLEFAVLVP</sequence>
<name>A0A9P4IDC6_9PEZI</name>
<evidence type="ECO:0000313" key="2">
    <source>
        <dbReference type="Proteomes" id="UP000799772"/>
    </source>
</evidence>
<proteinExistence type="predicted"/>
<dbReference type="InterPro" id="IPR051654">
    <property type="entry name" value="Meroterpenoid_MTases"/>
</dbReference>
<evidence type="ECO:0008006" key="3">
    <source>
        <dbReference type="Google" id="ProtNLM"/>
    </source>
</evidence>
<dbReference type="AlphaFoldDB" id="A0A9P4IDC6"/>
<keyword evidence="2" id="KW-1185">Reference proteome</keyword>
<dbReference type="InterPro" id="IPR029063">
    <property type="entry name" value="SAM-dependent_MTases_sf"/>
</dbReference>
<evidence type="ECO:0000313" key="1">
    <source>
        <dbReference type="EMBL" id="KAF2098759.1"/>
    </source>
</evidence>